<dbReference type="PANTHER" id="PTHR42160:SF1">
    <property type="entry name" value="URACIL-DNA GLYCOSYLASE SUPERFAMILY PROTEIN"/>
    <property type="match status" value="1"/>
</dbReference>
<dbReference type="SUPFAM" id="SSF52141">
    <property type="entry name" value="Uracil-DNA glycosylase-like"/>
    <property type="match status" value="1"/>
</dbReference>
<reference evidence="2 3" key="1">
    <citation type="journal article" date="2015" name="Genome Announc.">
        <title>Expanding the biotechnology potential of lactobacilli through comparative genomics of 213 strains and associated genera.</title>
        <authorList>
            <person name="Sun Z."/>
            <person name="Harris H.M."/>
            <person name="McCann A."/>
            <person name="Guo C."/>
            <person name="Argimon S."/>
            <person name="Zhang W."/>
            <person name="Yang X."/>
            <person name="Jeffery I.B."/>
            <person name="Cooney J.C."/>
            <person name="Kagawa T.F."/>
            <person name="Liu W."/>
            <person name="Song Y."/>
            <person name="Salvetti E."/>
            <person name="Wrobel A."/>
            <person name="Rasinkangas P."/>
            <person name="Parkhill J."/>
            <person name="Rea M.C."/>
            <person name="O'Sullivan O."/>
            <person name="Ritari J."/>
            <person name="Douillard F.P."/>
            <person name="Paul Ross R."/>
            <person name="Yang R."/>
            <person name="Briner A.E."/>
            <person name="Felis G.E."/>
            <person name="de Vos W.M."/>
            <person name="Barrangou R."/>
            <person name="Klaenhammer T.R."/>
            <person name="Caufield P.W."/>
            <person name="Cui Y."/>
            <person name="Zhang H."/>
            <person name="O'Toole P.W."/>
        </authorList>
    </citation>
    <scope>NUCLEOTIDE SEQUENCE [LARGE SCALE GENOMIC DNA]</scope>
    <source>
        <strain evidence="2 3">DSM 17757</strain>
    </source>
</reference>
<evidence type="ECO:0000313" key="2">
    <source>
        <dbReference type="EMBL" id="KRN67025.1"/>
    </source>
</evidence>
<dbReference type="SMART" id="SM00987">
    <property type="entry name" value="UreE_C"/>
    <property type="match status" value="1"/>
</dbReference>
<dbReference type="InterPro" id="IPR005122">
    <property type="entry name" value="Uracil-DNA_glycosylase-like"/>
</dbReference>
<dbReference type="CDD" id="cd10033">
    <property type="entry name" value="UDG_like"/>
    <property type="match status" value="1"/>
</dbReference>
<dbReference type="AlphaFoldDB" id="A0A0R2IPI9"/>
<dbReference type="SMART" id="SM00986">
    <property type="entry name" value="UDG"/>
    <property type="match status" value="1"/>
</dbReference>
<feature type="domain" description="Uracil-DNA glycosylase-like" evidence="1">
    <location>
        <begin position="33"/>
        <end position="190"/>
    </location>
</feature>
<dbReference type="InterPro" id="IPR036895">
    <property type="entry name" value="Uracil-DNA_glycosylase-like_sf"/>
</dbReference>
<dbReference type="Gene3D" id="3.40.470.10">
    <property type="entry name" value="Uracil-DNA glycosylase-like domain"/>
    <property type="match status" value="1"/>
</dbReference>
<accession>A0A0R2IPI9</accession>
<sequence length="199" mass="23409">MEDGFMQTATAIFKAIQADPQNKKFTEQHIQPLYHIYQAAEILIISQAPSRKAQASMVFWNDPSGDRLRSWMGLSKDEFYHSGKIAVMPLDFYYPGKGPHGDLPPRKGFAEKWHKPLLNLMPKLQLKLLIGQYAQQYYLQTRRKKTLTETVRHYQDYLPEYFPLVHPSPLNYGWMHRNTWFEETIVPDLQQHVRTIMAE</sequence>
<dbReference type="PATRIC" id="fig|319652.3.peg.1125"/>
<protein>
    <submittedName>
        <fullName evidence="2">Uracil-DNA glycosylase</fullName>
    </submittedName>
</protein>
<comment type="caution">
    <text evidence="2">The sequence shown here is derived from an EMBL/GenBank/DDBJ whole genome shotgun (WGS) entry which is preliminary data.</text>
</comment>
<dbReference type="InterPro" id="IPR047124">
    <property type="entry name" value="HI_0220.2"/>
</dbReference>
<dbReference type="EMBL" id="JQBR01000003">
    <property type="protein sequence ID" value="KRN67025.1"/>
    <property type="molecule type" value="Genomic_DNA"/>
</dbReference>
<name>A0A0R2IPI9_9LACO</name>
<evidence type="ECO:0000259" key="1">
    <source>
        <dbReference type="SMART" id="SM00986"/>
    </source>
</evidence>
<dbReference type="STRING" id="319652.IV80_GL001115"/>
<dbReference type="PANTHER" id="PTHR42160">
    <property type="entry name" value="URACIL-DNA GLYCOSYLASE SUPERFAMILY PROTEIN"/>
    <property type="match status" value="1"/>
</dbReference>
<keyword evidence="3" id="KW-1185">Reference proteome</keyword>
<proteinExistence type="predicted"/>
<gene>
    <name evidence="2" type="ORF">IV80_GL001115</name>
</gene>
<dbReference type="Proteomes" id="UP000051568">
    <property type="component" value="Unassembled WGS sequence"/>
</dbReference>
<evidence type="ECO:0000313" key="3">
    <source>
        <dbReference type="Proteomes" id="UP000051568"/>
    </source>
</evidence>
<organism evidence="2 3">
    <name type="scientific">Pediococcus cellicola</name>
    <dbReference type="NCBI Taxonomy" id="319652"/>
    <lineage>
        <taxon>Bacteria</taxon>
        <taxon>Bacillati</taxon>
        <taxon>Bacillota</taxon>
        <taxon>Bacilli</taxon>
        <taxon>Lactobacillales</taxon>
        <taxon>Lactobacillaceae</taxon>
        <taxon>Pediococcus</taxon>
    </lineage>
</organism>
<dbReference type="Pfam" id="PF03167">
    <property type="entry name" value="UDG"/>
    <property type="match status" value="1"/>
</dbReference>